<dbReference type="PROSITE" id="PS01347">
    <property type="entry name" value="MRAY_1"/>
    <property type="match status" value="1"/>
</dbReference>
<dbReference type="GO" id="GO:0005886">
    <property type="term" value="C:plasma membrane"/>
    <property type="evidence" value="ECO:0007669"/>
    <property type="project" value="UniProtKB-SubCell"/>
</dbReference>
<comment type="function">
    <text evidence="12">Catalyzes the initial step of the lipid cycle reactions in the biosynthesis of the cell wall peptidoglycan: transfers peptidoglycan precursor phospho-MurNAc-pentapeptide from UDP-MurNAc-pentapeptide onto the lipid carrier undecaprenyl phosphate, yielding undecaprenyl-pyrophosphoryl-MurNAc-pentapeptide, known as lipid I.</text>
</comment>
<evidence type="ECO:0000313" key="15">
    <source>
        <dbReference type="EMBL" id="BAS68161.1"/>
    </source>
</evidence>
<reference evidence="15 16" key="1">
    <citation type="journal article" date="2000" name="Mar. Ecol. Prog. Ser.">
        <title>Phylogenetic characterization of endosymbionts in three hydrothermal vent mussels: influence on host distributions.</title>
        <authorList>
            <person name="Fujiwara Y."/>
            <person name="Takai K."/>
            <person name="Uematsu K."/>
            <person name="Tsuchida S."/>
            <person name="Hunt J.C."/>
            <person name="Hashimoto J."/>
        </authorList>
    </citation>
    <scope>NUCLEOTIDE SEQUENCE [LARGE SCALE GENOMIC DNA]</scope>
    <source>
        <strain evidence="15 16">Myojin Knoll</strain>
    </source>
</reference>
<dbReference type="KEGG" id="ebh:BSEPE_1173"/>
<organism evidence="15 16">
    <name type="scientific">endosymbiont of Bathymodiolus septemdierum str. Myojin knoll</name>
    <dbReference type="NCBI Taxonomy" id="1303921"/>
    <lineage>
        <taxon>Bacteria</taxon>
        <taxon>Pseudomonadati</taxon>
        <taxon>Pseudomonadota</taxon>
        <taxon>Gammaproteobacteria</taxon>
        <taxon>sulfur-oxidizing symbionts</taxon>
    </lineage>
</organism>
<comment type="catalytic activity">
    <reaction evidence="12">
        <text>UDP-N-acetyl-alpha-D-muramoyl-L-alanyl-gamma-D-glutamyl-meso-2,6-diaminopimeloyl-D-alanyl-D-alanine + di-trans,octa-cis-undecaprenyl phosphate = di-trans,octa-cis-undecaprenyl diphospho-N-acetyl-alpha-D-muramoyl-L-alanyl-D-glutamyl-meso-2,6-diaminopimeloyl-D-alanyl-D-alanine + UMP</text>
        <dbReference type="Rhea" id="RHEA:28386"/>
        <dbReference type="ChEBI" id="CHEBI:57865"/>
        <dbReference type="ChEBI" id="CHEBI:60392"/>
        <dbReference type="ChEBI" id="CHEBI:61386"/>
        <dbReference type="ChEBI" id="CHEBI:61387"/>
        <dbReference type="EC" id="2.7.8.13"/>
    </reaction>
</comment>
<evidence type="ECO:0000256" key="13">
    <source>
        <dbReference type="NCBIfam" id="TIGR00445"/>
    </source>
</evidence>
<evidence type="ECO:0000256" key="12">
    <source>
        <dbReference type="HAMAP-Rule" id="MF_00038"/>
    </source>
</evidence>
<dbReference type="EMBL" id="AP013042">
    <property type="protein sequence ID" value="BAS68161.1"/>
    <property type="molecule type" value="Genomic_DNA"/>
</dbReference>
<feature type="transmembrane region" description="Helical" evidence="12">
    <location>
        <begin position="170"/>
        <end position="188"/>
    </location>
</feature>
<evidence type="ECO:0000256" key="1">
    <source>
        <dbReference type="ARBA" id="ARBA00004141"/>
    </source>
</evidence>
<accession>A0A0P0USC4</accession>
<dbReference type="GO" id="GO:0046872">
    <property type="term" value="F:metal ion binding"/>
    <property type="evidence" value="ECO:0007669"/>
    <property type="project" value="UniProtKB-KW"/>
</dbReference>
<keyword evidence="8 12" id="KW-1133">Transmembrane helix</keyword>
<keyword evidence="10 12" id="KW-0131">Cell cycle</keyword>
<evidence type="ECO:0000256" key="7">
    <source>
        <dbReference type="ARBA" id="ARBA00022984"/>
    </source>
</evidence>
<keyword evidence="12 14" id="KW-0460">Magnesium</keyword>
<evidence type="ECO:0000256" key="14">
    <source>
        <dbReference type="PIRSR" id="PIRSR600715-1"/>
    </source>
</evidence>
<dbReference type="HAMAP" id="MF_00038">
    <property type="entry name" value="MraY"/>
    <property type="match status" value="1"/>
</dbReference>
<evidence type="ECO:0000256" key="10">
    <source>
        <dbReference type="ARBA" id="ARBA00023306"/>
    </source>
</evidence>
<dbReference type="InterPro" id="IPR000715">
    <property type="entry name" value="Glycosyl_transferase_4"/>
</dbReference>
<comment type="cofactor">
    <cofactor evidence="12 14">
        <name>Mg(2+)</name>
        <dbReference type="ChEBI" id="CHEBI:18420"/>
    </cofactor>
</comment>
<evidence type="ECO:0000256" key="9">
    <source>
        <dbReference type="ARBA" id="ARBA00023136"/>
    </source>
</evidence>
<proteinExistence type="inferred from homology"/>
<keyword evidence="12 14" id="KW-0479">Metal-binding</keyword>
<dbReference type="InterPro" id="IPR003524">
    <property type="entry name" value="PNAcMuramoyl-5peptid_Trfase"/>
</dbReference>
<dbReference type="AlphaFoldDB" id="A0A0P0USC4"/>
<comment type="pathway">
    <text evidence="12">Cell wall biogenesis; peptidoglycan biosynthesis.</text>
</comment>
<dbReference type="InterPro" id="IPR018480">
    <property type="entry name" value="PNAcMuramoyl-5peptid_Trfase_CS"/>
</dbReference>
<keyword evidence="5 12" id="KW-0812">Transmembrane</keyword>
<feature type="transmembrane region" description="Helical" evidence="12">
    <location>
        <begin position="339"/>
        <end position="358"/>
    </location>
</feature>
<feature type="transmembrane region" description="Helical" evidence="12">
    <location>
        <begin position="96"/>
        <end position="114"/>
    </location>
</feature>
<dbReference type="GO" id="GO:0051301">
    <property type="term" value="P:cell division"/>
    <property type="evidence" value="ECO:0007669"/>
    <property type="project" value="UniProtKB-KW"/>
</dbReference>
<dbReference type="PANTHER" id="PTHR22926:SF5">
    <property type="entry name" value="PHOSPHO-N-ACETYLMURAMOYL-PENTAPEPTIDE-TRANSFERASE HOMOLOG"/>
    <property type="match status" value="1"/>
</dbReference>
<dbReference type="STRING" id="1303921.BSEPE_1173"/>
<evidence type="ECO:0000256" key="3">
    <source>
        <dbReference type="ARBA" id="ARBA00022618"/>
    </source>
</evidence>
<evidence type="ECO:0000256" key="6">
    <source>
        <dbReference type="ARBA" id="ARBA00022960"/>
    </source>
</evidence>
<feature type="transmembrane region" description="Helical" evidence="12">
    <location>
        <begin position="134"/>
        <end position="150"/>
    </location>
</feature>
<keyword evidence="11 12" id="KW-0961">Cell wall biogenesis/degradation</keyword>
<keyword evidence="12" id="KW-1003">Cell membrane</keyword>
<feature type="transmembrane region" description="Helical" evidence="12">
    <location>
        <begin position="200"/>
        <end position="220"/>
    </location>
</feature>
<feature type="transmembrane region" description="Helical" evidence="12">
    <location>
        <begin position="240"/>
        <end position="257"/>
    </location>
</feature>
<dbReference type="GO" id="GO:0071555">
    <property type="term" value="P:cell wall organization"/>
    <property type="evidence" value="ECO:0007669"/>
    <property type="project" value="UniProtKB-KW"/>
</dbReference>
<evidence type="ECO:0000256" key="2">
    <source>
        <dbReference type="ARBA" id="ARBA00005583"/>
    </source>
</evidence>
<reference evidence="15 16" key="2">
    <citation type="journal article" date="2016" name="ISME J.">
        <title>Heterogeneous composition of key metabolic gene clusters in a vent mussel symbiont population.</title>
        <authorList>
            <person name="Ikuta T."/>
            <person name="Takaki Y."/>
            <person name="Nagai Y."/>
            <person name="Shimamura S."/>
            <person name="Tsuda M."/>
            <person name="Kawagucci S."/>
            <person name="Aoki Y."/>
            <person name="Inoue K."/>
            <person name="Teruya M."/>
            <person name="Satou K."/>
            <person name="Teruya K."/>
            <person name="Shimoji M."/>
            <person name="Tamotsu H."/>
            <person name="Hirano T."/>
            <person name="Maruyama T."/>
            <person name="Yoshida T."/>
        </authorList>
    </citation>
    <scope>NUCLEOTIDE SEQUENCE [LARGE SCALE GENOMIC DNA]</scope>
    <source>
        <strain evidence="15 16">Myojin Knoll</strain>
    </source>
</reference>
<evidence type="ECO:0000256" key="4">
    <source>
        <dbReference type="ARBA" id="ARBA00022679"/>
    </source>
</evidence>
<dbReference type="PANTHER" id="PTHR22926">
    <property type="entry name" value="PHOSPHO-N-ACETYLMURAMOYL-PENTAPEPTIDE-TRANSFERASE"/>
    <property type="match status" value="1"/>
</dbReference>
<feature type="binding site" evidence="14">
    <location>
        <position position="268"/>
    </location>
    <ligand>
        <name>Mg(2+)</name>
        <dbReference type="ChEBI" id="CHEBI:18420"/>
    </ligand>
</feature>
<comment type="similarity">
    <text evidence="2 12">Belongs to the glycosyltransferase 4 family. MraY subfamily.</text>
</comment>
<keyword evidence="7 12" id="KW-0573">Peptidoglycan synthesis</keyword>
<feature type="transmembrane region" description="Helical" evidence="12">
    <location>
        <begin position="264"/>
        <end position="285"/>
    </location>
</feature>
<keyword evidence="3 12" id="KW-0132">Cell division</keyword>
<dbReference type="GO" id="GO:0051992">
    <property type="term" value="F:UDP-N-acetylmuramoyl-L-alanyl-D-glutamyl-meso-2,6-diaminopimelyl-D-alanyl-D-alanine:undecaprenyl-phosphate transferase activity"/>
    <property type="evidence" value="ECO:0007669"/>
    <property type="project" value="RHEA"/>
</dbReference>
<keyword evidence="6 12" id="KW-0133">Cell shape</keyword>
<keyword evidence="16" id="KW-1185">Reference proteome</keyword>
<dbReference type="UniPathway" id="UPA00219"/>
<dbReference type="NCBIfam" id="TIGR00445">
    <property type="entry name" value="mraY"/>
    <property type="match status" value="1"/>
</dbReference>
<feature type="transmembrane region" description="Helical" evidence="12">
    <location>
        <begin position="26"/>
        <end position="45"/>
    </location>
</feature>
<gene>
    <name evidence="12 15" type="primary">mraY</name>
    <name evidence="15" type="ORF">BSEPE_1173</name>
</gene>
<dbReference type="GO" id="GO:0008360">
    <property type="term" value="P:regulation of cell shape"/>
    <property type="evidence" value="ECO:0007669"/>
    <property type="project" value="UniProtKB-KW"/>
</dbReference>
<feature type="binding site" evidence="14">
    <location>
        <position position="193"/>
    </location>
    <ligand>
        <name>Mg(2+)</name>
        <dbReference type="ChEBI" id="CHEBI:18420"/>
    </ligand>
</feature>
<evidence type="ECO:0000313" key="16">
    <source>
        <dbReference type="Proteomes" id="UP000067399"/>
    </source>
</evidence>
<name>A0A0P0USC4_9GAMM</name>
<dbReference type="Pfam" id="PF10555">
    <property type="entry name" value="MraY_sig1"/>
    <property type="match status" value="1"/>
</dbReference>
<dbReference type="RefSeq" id="WP_066045107.1">
    <property type="nucleotide sequence ID" value="NZ_AP013042.1"/>
</dbReference>
<dbReference type="CDD" id="cd06852">
    <property type="entry name" value="GT_MraY"/>
    <property type="match status" value="1"/>
</dbReference>
<evidence type="ECO:0000256" key="8">
    <source>
        <dbReference type="ARBA" id="ARBA00022989"/>
    </source>
</evidence>
<dbReference type="EC" id="2.7.8.13" evidence="12 13"/>
<dbReference type="PROSITE" id="PS01348">
    <property type="entry name" value="MRAY_2"/>
    <property type="match status" value="1"/>
</dbReference>
<evidence type="ECO:0000256" key="5">
    <source>
        <dbReference type="ARBA" id="ARBA00022692"/>
    </source>
</evidence>
<dbReference type="GO" id="GO:0009252">
    <property type="term" value="P:peptidoglycan biosynthetic process"/>
    <property type="evidence" value="ECO:0007669"/>
    <property type="project" value="UniProtKB-UniRule"/>
</dbReference>
<sequence>MFLEILNFLAQLDSGFNVLQYLSMRAILAMLMALSISLVFGRFFIRRLQQYQIGQVVRDDGPETHLVKAGTPTMGGILILFSFISSVLIWGNLDNAYLWIVISTALIFGGIGFADDYLKIKKKSSNGLTAKQKYLAQSLGAIGIGIWLVNNPQHPIDTNLLIPFFKDLAIPLGTIGLIAFSYFVIVGSSNAVNLTDGLDGLAIMPVVLILGALAIFAYISSNYHFAEYLNMPFMPAVSEMFVICAALIGAGLGFLWFNTYPAEVFMGDVGSLALGAILAVIAIIVRQEILLFIMGGIFVAETLSVIIQVFWYKRTKTRIFLMAPLHHHYEKKGVSEPKIIVHFWMITLILVLVALASIKIR</sequence>
<keyword evidence="9 12" id="KW-0472">Membrane</keyword>
<dbReference type="GO" id="GO:0008963">
    <property type="term" value="F:phospho-N-acetylmuramoyl-pentapeptide-transferase activity"/>
    <property type="evidence" value="ECO:0007669"/>
    <property type="project" value="UniProtKB-UniRule"/>
</dbReference>
<comment type="subcellular location">
    <subcellularLocation>
        <location evidence="12">Cell membrane</location>
        <topology evidence="12">Multi-pass membrane protein</topology>
    </subcellularLocation>
    <subcellularLocation>
        <location evidence="1">Membrane</location>
        <topology evidence="1">Multi-pass membrane protein</topology>
    </subcellularLocation>
</comment>
<evidence type="ECO:0000256" key="11">
    <source>
        <dbReference type="ARBA" id="ARBA00023316"/>
    </source>
</evidence>
<dbReference type="Pfam" id="PF00953">
    <property type="entry name" value="Glycos_transf_4"/>
    <property type="match status" value="1"/>
</dbReference>
<protein>
    <recommendedName>
        <fullName evidence="12 13">Phospho-N-acetylmuramoyl-pentapeptide-transferase</fullName>
        <ecNumber evidence="12 13">2.7.8.13</ecNumber>
    </recommendedName>
    <alternativeName>
        <fullName evidence="12">UDP-MurNAc-pentapeptide phosphotransferase</fullName>
    </alternativeName>
</protein>
<dbReference type="OrthoDB" id="9805475at2"/>
<feature type="transmembrane region" description="Helical" evidence="12">
    <location>
        <begin position="66"/>
        <end position="90"/>
    </location>
</feature>
<feature type="transmembrane region" description="Helical" evidence="12">
    <location>
        <begin position="291"/>
        <end position="312"/>
    </location>
</feature>
<keyword evidence="4 12" id="KW-0808">Transferase</keyword>
<dbReference type="Proteomes" id="UP000067399">
    <property type="component" value="Chromosome"/>
</dbReference>